<dbReference type="AlphaFoldDB" id="A0A7S3JZM2"/>
<dbReference type="InterPro" id="IPR036291">
    <property type="entry name" value="NAD(P)-bd_dom_sf"/>
</dbReference>
<dbReference type="PANTHER" id="PTHR12126:SF16">
    <property type="entry name" value="MIOREX COMPLEX COMPONENT 2"/>
    <property type="match status" value="1"/>
</dbReference>
<dbReference type="EMBL" id="HBIJ01012901">
    <property type="protein sequence ID" value="CAE0367975.1"/>
    <property type="molecule type" value="Transcribed_RNA"/>
</dbReference>
<evidence type="ECO:0000313" key="2">
    <source>
        <dbReference type="EMBL" id="CAE0367975.1"/>
    </source>
</evidence>
<dbReference type="SUPFAM" id="SSF51735">
    <property type="entry name" value="NAD(P)-binding Rossmann-fold domains"/>
    <property type="match status" value="1"/>
</dbReference>
<dbReference type="PANTHER" id="PTHR12126">
    <property type="entry name" value="NADH-UBIQUINONE OXIDOREDUCTASE 39 KDA SUBUNIT-RELATED"/>
    <property type="match status" value="1"/>
</dbReference>
<dbReference type="Pfam" id="PF13460">
    <property type="entry name" value="NAD_binding_10"/>
    <property type="match status" value="1"/>
</dbReference>
<name>A0A7S3JZM2_9STRA</name>
<dbReference type="Gene3D" id="3.40.50.720">
    <property type="entry name" value="NAD(P)-binding Rossmann-like Domain"/>
    <property type="match status" value="1"/>
</dbReference>
<dbReference type="GO" id="GO:0044877">
    <property type="term" value="F:protein-containing complex binding"/>
    <property type="evidence" value="ECO:0007669"/>
    <property type="project" value="TreeGrafter"/>
</dbReference>
<dbReference type="InterPro" id="IPR051207">
    <property type="entry name" value="ComplexI_NDUFA9_subunit"/>
</dbReference>
<feature type="domain" description="NAD(P)-binding" evidence="1">
    <location>
        <begin position="4"/>
        <end position="130"/>
    </location>
</feature>
<reference evidence="2" key="1">
    <citation type="submission" date="2021-01" db="EMBL/GenBank/DDBJ databases">
        <authorList>
            <person name="Corre E."/>
            <person name="Pelletier E."/>
            <person name="Niang G."/>
            <person name="Scheremetjew M."/>
            <person name="Finn R."/>
            <person name="Kale V."/>
            <person name="Holt S."/>
            <person name="Cochrane G."/>
            <person name="Meng A."/>
            <person name="Brown T."/>
            <person name="Cohen L."/>
        </authorList>
    </citation>
    <scope>NUCLEOTIDE SEQUENCE</scope>
    <source>
        <strain evidence="2">CCMP1510</strain>
    </source>
</reference>
<accession>A0A7S3JZM2</accession>
<protein>
    <recommendedName>
        <fullName evidence="1">NAD(P)-binding domain-containing protein</fullName>
    </recommendedName>
</protein>
<gene>
    <name evidence="2" type="ORF">ALAG00032_LOCUS8732</name>
</gene>
<dbReference type="InterPro" id="IPR016040">
    <property type="entry name" value="NAD(P)-bd_dom"/>
</dbReference>
<evidence type="ECO:0000259" key="1">
    <source>
        <dbReference type="Pfam" id="PF13460"/>
    </source>
</evidence>
<dbReference type="GO" id="GO:0005739">
    <property type="term" value="C:mitochondrion"/>
    <property type="evidence" value="ECO:0007669"/>
    <property type="project" value="TreeGrafter"/>
</dbReference>
<proteinExistence type="predicted"/>
<organism evidence="2">
    <name type="scientific">Aureoumbra lagunensis</name>
    <dbReference type="NCBI Taxonomy" id="44058"/>
    <lineage>
        <taxon>Eukaryota</taxon>
        <taxon>Sar</taxon>
        <taxon>Stramenopiles</taxon>
        <taxon>Ochrophyta</taxon>
        <taxon>Pelagophyceae</taxon>
        <taxon>Pelagomonadales</taxon>
        <taxon>Aureoumbra</taxon>
    </lineage>
</organism>
<sequence>MGNSEVISVSRNPKPASTTWSSQVRYVRGDALTDDLVAIFRSADAVISCVGALGSDDDARNNGETNERIALAAKQVGASRFAYVSVHPLVSDAASDIFPAYLAGKKRAEQAIRSNFPDACIIRPTLIYGGDSFNVNPPRVPTGYGAFVDATLSSGPFRTIADAASPLPALKLALLPPVDNVTVGKALAIAALSDESPPRDVIGKDQIAQLAAGALS</sequence>